<dbReference type="PANTHER" id="PTHR24056:SF576">
    <property type="entry name" value="SERINE_THREONINE-PROTEIN KINASE CSK1"/>
    <property type="match status" value="1"/>
</dbReference>
<evidence type="ECO:0000256" key="5">
    <source>
        <dbReference type="ARBA" id="ARBA00047811"/>
    </source>
</evidence>
<dbReference type="FunFam" id="1.10.510.10:FF:000924">
    <property type="entry name" value="Cell division protein kinase (Ctk1), putative"/>
    <property type="match status" value="1"/>
</dbReference>
<organism evidence="8 9">
    <name type="scientific">Exophiala bonariae</name>
    <dbReference type="NCBI Taxonomy" id="1690606"/>
    <lineage>
        <taxon>Eukaryota</taxon>
        <taxon>Fungi</taxon>
        <taxon>Dikarya</taxon>
        <taxon>Ascomycota</taxon>
        <taxon>Pezizomycotina</taxon>
        <taxon>Eurotiomycetes</taxon>
        <taxon>Chaetothyriomycetidae</taxon>
        <taxon>Chaetothyriales</taxon>
        <taxon>Herpotrichiellaceae</taxon>
        <taxon>Exophiala</taxon>
    </lineage>
</organism>
<comment type="catalytic activity">
    <reaction evidence="6">
        <text>L-seryl-[protein] + ATP = O-phospho-L-seryl-[protein] + ADP + H(+)</text>
        <dbReference type="Rhea" id="RHEA:17989"/>
        <dbReference type="Rhea" id="RHEA-COMP:9863"/>
        <dbReference type="Rhea" id="RHEA-COMP:11604"/>
        <dbReference type="ChEBI" id="CHEBI:15378"/>
        <dbReference type="ChEBI" id="CHEBI:29999"/>
        <dbReference type="ChEBI" id="CHEBI:30616"/>
        <dbReference type="ChEBI" id="CHEBI:83421"/>
        <dbReference type="ChEBI" id="CHEBI:456216"/>
        <dbReference type="EC" id="2.7.11.22"/>
    </reaction>
</comment>
<accession>A0AAV9MVC6</accession>
<dbReference type="GO" id="GO:0005737">
    <property type="term" value="C:cytoplasm"/>
    <property type="evidence" value="ECO:0007669"/>
    <property type="project" value="TreeGrafter"/>
</dbReference>
<protein>
    <recommendedName>
        <fullName evidence="2">cyclin-dependent kinase</fullName>
        <ecNumber evidence="2">2.7.11.22</ecNumber>
    </recommendedName>
</protein>
<dbReference type="EC" id="2.7.11.22" evidence="2"/>
<dbReference type="GO" id="GO:0000082">
    <property type="term" value="P:G1/S transition of mitotic cell cycle"/>
    <property type="evidence" value="ECO:0007669"/>
    <property type="project" value="TreeGrafter"/>
</dbReference>
<evidence type="ECO:0000256" key="2">
    <source>
        <dbReference type="ARBA" id="ARBA00012425"/>
    </source>
</evidence>
<dbReference type="AlphaFoldDB" id="A0AAV9MVC6"/>
<evidence type="ECO:0000256" key="3">
    <source>
        <dbReference type="ARBA" id="ARBA00022741"/>
    </source>
</evidence>
<sequence>MPPDVSFSERFGNIVLFTNAFIAAGKDADNARSAAKALEEEILHAAKSSDEYEQICASRLGEAEDPDSPPAQPAEPPQEVEILNTDGPSFGNYQYATYHADGQFSTIYKAQSKDEDAVVRIVALKVTRPAMMAPPHNSEREARLLRGSEHEYVVPLIDTIRESGDVFVLVMPFLKQDLENLLRSGRLDKEQTWLVFQGLFEALAHIHDLGIIHRDVKPSNILLKTMKGPVYLADFGIAWSPDDRDSESADSKITDVGTTCYRPPELLFGNRTYDTSLDLWAAGCVVAELLREGHSPLFDAGPLGSELSLIKSIFSTLGTPDDERWPSAKTYPDWGKMRFKDFQARLWQDLLPGASDVVVDFIKRTVCYESTHRLTAKQALEHPLASDIKIHQTF</sequence>
<dbReference type="GO" id="GO:0010468">
    <property type="term" value="P:regulation of gene expression"/>
    <property type="evidence" value="ECO:0007669"/>
    <property type="project" value="TreeGrafter"/>
</dbReference>
<name>A0AAV9MVC6_9EURO</name>
<comment type="similarity">
    <text evidence="1">Belongs to the protein kinase superfamily. CMGC Ser/Thr protein kinase family. CDC2/CDKX subfamily.</text>
</comment>
<proteinExistence type="inferred from homology"/>
<dbReference type="SMART" id="SM00220">
    <property type="entry name" value="S_TKc"/>
    <property type="match status" value="1"/>
</dbReference>
<keyword evidence="9" id="KW-1185">Reference proteome</keyword>
<keyword evidence="3" id="KW-0547">Nucleotide-binding</keyword>
<evidence type="ECO:0000313" key="9">
    <source>
        <dbReference type="Proteomes" id="UP001358417"/>
    </source>
</evidence>
<dbReference type="GO" id="GO:0004693">
    <property type="term" value="F:cyclin-dependent protein serine/threonine kinase activity"/>
    <property type="evidence" value="ECO:0007669"/>
    <property type="project" value="UniProtKB-EC"/>
</dbReference>
<dbReference type="PROSITE" id="PS50011">
    <property type="entry name" value="PROTEIN_KINASE_DOM"/>
    <property type="match status" value="1"/>
</dbReference>
<dbReference type="Gene3D" id="1.10.510.10">
    <property type="entry name" value="Transferase(Phosphotransferase) domain 1"/>
    <property type="match status" value="1"/>
</dbReference>
<dbReference type="GO" id="GO:0030332">
    <property type="term" value="F:cyclin binding"/>
    <property type="evidence" value="ECO:0007669"/>
    <property type="project" value="TreeGrafter"/>
</dbReference>
<reference evidence="8 9" key="1">
    <citation type="submission" date="2023-08" db="EMBL/GenBank/DDBJ databases">
        <title>Black Yeasts Isolated from many extreme environments.</title>
        <authorList>
            <person name="Coleine C."/>
            <person name="Stajich J.E."/>
            <person name="Selbmann L."/>
        </authorList>
    </citation>
    <scope>NUCLEOTIDE SEQUENCE [LARGE SCALE GENOMIC DNA]</scope>
    <source>
        <strain evidence="8 9">CCFEE 5792</strain>
    </source>
</reference>
<dbReference type="Proteomes" id="UP001358417">
    <property type="component" value="Unassembled WGS sequence"/>
</dbReference>
<dbReference type="RefSeq" id="XP_064701260.1">
    <property type="nucleotide sequence ID" value="XM_064852553.1"/>
</dbReference>
<gene>
    <name evidence="8" type="ORF">LTR84_009011</name>
</gene>
<feature type="domain" description="Protein kinase" evidence="7">
    <location>
        <begin position="93"/>
        <end position="385"/>
    </location>
</feature>
<comment type="caution">
    <text evidence="8">The sequence shown here is derived from an EMBL/GenBank/DDBJ whole genome shotgun (WGS) entry which is preliminary data.</text>
</comment>
<dbReference type="GO" id="GO:0000307">
    <property type="term" value="C:cyclin-dependent protein kinase holoenzyme complex"/>
    <property type="evidence" value="ECO:0007669"/>
    <property type="project" value="TreeGrafter"/>
</dbReference>
<dbReference type="GO" id="GO:0005524">
    <property type="term" value="F:ATP binding"/>
    <property type="evidence" value="ECO:0007669"/>
    <property type="project" value="UniProtKB-KW"/>
</dbReference>
<evidence type="ECO:0000259" key="7">
    <source>
        <dbReference type="PROSITE" id="PS50011"/>
    </source>
</evidence>
<dbReference type="EMBL" id="JAVRRD010000035">
    <property type="protein sequence ID" value="KAK5045642.1"/>
    <property type="molecule type" value="Genomic_DNA"/>
</dbReference>
<dbReference type="SUPFAM" id="SSF56112">
    <property type="entry name" value="Protein kinase-like (PK-like)"/>
    <property type="match status" value="1"/>
</dbReference>
<dbReference type="PANTHER" id="PTHR24056">
    <property type="entry name" value="CELL DIVISION PROTEIN KINASE"/>
    <property type="match status" value="1"/>
</dbReference>
<dbReference type="GO" id="GO:0010389">
    <property type="term" value="P:regulation of G2/M transition of mitotic cell cycle"/>
    <property type="evidence" value="ECO:0007669"/>
    <property type="project" value="TreeGrafter"/>
</dbReference>
<evidence type="ECO:0000256" key="4">
    <source>
        <dbReference type="ARBA" id="ARBA00022840"/>
    </source>
</evidence>
<dbReference type="GO" id="GO:0005634">
    <property type="term" value="C:nucleus"/>
    <property type="evidence" value="ECO:0007669"/>
    <property type="project" value="TreeGrafter"/>
</dbReference>
<dbReference type="InterPro" id="IPR050108">
    <property type="entry name" value="CDK"/>
</dbReference>
<comment type="catalytic activity">
    <reaction evidence="5">
        <text>L-threonyl-[protein] + ATP = O-phospho-L-threonyl-[protein] + ADP + H(+)</text>
        <dbReference type="Rhea" id="RHEA:46608"/>
        <dbReference type="Rhea" id="RHEA-COMP:11060"/>
        <dbReference type="Rhea" id="RHEA-COMP:11605"/>
        <dbReference type="ChEBI" id="CHEBI:15378"/>
        <dbReference type="ChEBI" id="CHEBI:30013"/>
        <dbReference type="ChEBI" id="CHEBI:30616"/>
        <dbReference type="ChEBI" id="CHEBI:61977"/>
        <dbReference type="ChEBI" id="CHEBI:456216"/>
        <dbReference type="EC" id="2.7.11.22"/>
    </reaction>
</comment>
<dbReference type="InterPro" id="IPR008271">
    <property type="entry name" value="Ser/Thr_kinase_AS"/>
</dbReference>
<dbReference type="InterPro" id="IPR011009">
    <property type="entry name" value="Kinase-like_dom_sf"/>
</dbReference>
<dbReference type="Gene3D" id="3.30.200.20">
    <property type="entry name" value="Phosphorylase Kinase, domain 1"/>
    <property type="match status" value="1"/>
</dbReference>
<evidence type="ECO:0000313" key="8">
    <source>
        <dbReference type="EMBL" id="KAK5045642.1"/>
    </source>
</evidence>
<dbReference type="InterPro" id="IPR000719">
    <property type="entry name" value="Prot_kinase_dom"/>
</dbReference>
<evidence type="ECO:0000256" key="1">
    <source>
        <dbReference type="ARBA" id="ARBA00006485"/>
    </source>
</evidence>
<dbReference type="PROSITE" id="PS00108">
    <property type="entry name" value="PROTEIN_KINASE_ST"/>
    <property type="match status" value="1"/>
</dbReference>
<evidence type="ECO:0000256" key="6">
    <source>
        <dbReference type="ARBA" id="ARBA00048367"/>
    </source>
</evidence>
<keyword evidence="4" id="KW-0067">ATP-binding</keyword>
<dbReference type="Pfam" id="PF00069">
    <property type="entry name" value="Pkinase"/>
    <property type="match status" value="1"/>
</dbReference>
<dbReference type="GeneID" id="89977172"/>
<dbReference type="GO" id="GO:0007165">
    <property type="term" value="P:signal transduction"/>
    <property type="evidence" value="ECO:0007669"/>
    <property type="project" value="TreeGrafter"/>
</dbReference>